<evidence type="ECO:0000313" key="2">
    <source>
        <dbReference type="EMBL" id="KRY47829.1"/>
    </source>
</evidence>
<dbReference type="AlphaFoldDB" id="A0A0V1CF09"/>
<sequence length="124" mass="14175">MKADMKGQLGSTDDTNGEERRGERWAVVTLQAYAETTSHTQRHTVPADVRQMGNLTMEELWTAESTWEPQGQEAASRQEHTALPRRRHVAESRICLATQLLNPCLRKIREWRLVTVNKTCSDLT</sequence>
<organism evidence="2 3">
    <name type="scientific">Trichinella britovi</name>
    <name type="common">Parasitic roundworm</name>
    <dbReference type="NCBI Taxonomy" id="45882"/>
    <lineage>
        <taxon>Eukaryota</taxon>
        <taxon>Metazoa</taxon>
        <taxon>Ecdysozoa</taxon>
        <taxon>Nematoda</taxon>
        <taxon>Enoplea</taxon>
        <taxon>Dorylaimia</taxon>
        <taxon>Trichinellida</taxon>
        <taxon>Trichinellidae</taxon>
        <taxon>Trichinella</taxon>
    </lineage>
</organism>
<gene>
    <name evidence="2" type="ORF">T03_9393</name>
</gene>
<evidence type="ECO:0000313" key="3">
    <source>
        <dbReference type="Proteomes" id="UP000054653"/>
    </source>
</evidence>
<proteinExistence type="predicted"/>
<dbReference type="Proteomes" id="UP000054653">
    <property type="component" value="Unassembled WGS sequence"/>
</dbReference>
<feature type="region of interest" description="Disordered" evidence="1">
    <location>
        <begin position="66"/>
        <end position="88"/>
    </location>
</feature>
<reference evidence="2 3" key="1">
    <citation type="submission" date="2015-01" db="EMBL/GenBank/DDBJ databases">
        <title>Evolution of Trichinella species and genotypes.</title>
        <authorList>
            <person name="Korhonen P.K."/>
            <person name="Edoardo P."/>
            <person name="Giuseppe L.R."/>
            <person name="Gasser R.B."/>
        </authorList>
    </citation>
    <scope>NUCLEOTIDE SEQUENCE [LARGE SCALE GENOMIC DNA]</scope>
    <source>
        <strain evidence="2">ISS120</strain>
    </source>
</reference>
<comment type="caution">
    <text evidence="2">The sequence shown here is derived from an EMBL/GenBank/DDBJ whole genome shotgun (WGS) entry which is preliminary data.</text>
</comment>
<evidence type="ECO:0000256" key="1">
    <source>
        <dbReference type="SAM" id="MobiDB-lite"/>
    </source>
</evidence>
<accession>A0A0V1CF09</accession>
<feature type="compositionally biased region" description="Polar residues" evidence="1">
    <location>
        <begin position="66"/>
        <end position="75"/>
    </location>
</feature>
<feature type="region of interest" description="Disordered" evidence="1">
    <location>
        <begin position="1"/>
        <end position="23"/>
    </location>
</feature>
<protein>
    <submittedName>
        <fullName evidence="2">Uncharacterized protein</fullName>
    </submittedName>
</protein>
<dbReference type="EMBL" id="JYDI01000228">
    <property type="protein sequence ID" value="KRY47829.1"/>
    <property type="molecule type" value="Genomic_DNA"/>
</dbReference>
<keyword evidence="3" id="KW-1185">Reference proteome</keyword>
<dbReference type="OrthoDB" id="10380687at2759"/>
<name>A0A0V1CF09_TRIBR</name>